<evidence type="ECO:0000313" key="3">
    <source>
        <dbReference type="EMBL" id="TNJ29385.1"/>
    </source>
</evidence>
<evidence type="ECO:0000259" key="2">
    <source>
        <dbReference type="PROSITE" id="PS50011"/>
    </source>
</evidence>
<dbReference type="Gene3D" id="3.30.200.20">
    <property type="entry name" value="Phosphorylase Kinase, domain 1"/>
    <property type="match status" value="1"/>
</dbReference>
<dbReference type="Pfam" id="PF00069">
    <property type="entry name" value="Pkinase"/>
    <property type="match status" value="1"/>
</dbReference>
<dbReference type="GO" id="GO:0005524">
    <property type="term" value="F:ATP binding"/>
    <property type="evidence" value="ECO:0007669"/>
    <property type="project" value="InterPro"/>
</dbReference>
<gene>
    <name evidence="3" type="ORF">GMRT_11154</name>
</gene>
<keyword evidence="3" id="KW-0418">Kinase</keyword>
<comment type="caution">
    <text evidence="3">The sequence shown here is derived from an EMBL/GenBank/DDBJ whole genome shotgun (WGS) entry which is preliminary data.</text>
</comment>
<proteinExistence type="predicted"/>
<dbReference type="PROSITE" id="PS50088">
    <property type="entry name" value="ANK_REPEAT"/>
    <property type="match status" value="1"/>
</dbReference>
<sequence>MLLSDTAQALFKDVSLLGQGPGSTCFMARCVEDGCEVVVKEIDLSAIGSEHAQAYMSGIKELRTIKADSLVSVRDVLVDSQLDFIYITLEYCSGGSLQGLIRQSRKTRCPIPEEHILAILAGILEADRALPASVETLSALKPSNVLIDDRGRIKLAEGTRAKDSCEVAALLFELCTLVPYCPATDIAHLEEELRVYSPALCEYVRRCLTLPQPISELADMTYIAFPGFSSVCPVICPTVVSALDSSLIQSIDDSDHTPLMRAVIQIRHKEVQQYTQYARRATAQGETALMMAAARGFSDAVAILLKQEAQMYDSAGRTALMYAAEADSAGCVGLLLPFEKGMTNQIGQTALIIAAVSGSESCIYMLKSEEAGICDAGGMTALMYAAFHGNTNCVQLLLSVEQGQQTTEGETALMSAVRFNQVECVKILAPAEAKVRLPDGRTASALAIEVNALECLDVLLEYEATKPAERKELIRRAFTMQNRAAYELIENHAYRDKGELGLSLWAPTHRLTTPSDLMLAAQSGDLDGVRLHGKQARRMLSDGFTALMYAAANGHTACVPLLVSESNMGCEGQETALTLAMRNHHEACAEELYWLERHCARVTPLMWAAYTGDLAALNHLLDYARVRTCTGMTALMYAALQGHTGCVQVLAQYELRMRDNNGWTALMHTSTTGSSSCVCLLLEEARITSLEGKSALMYAIQARHFACVDELIAAEARISDALGMTALMYAAKACDVAAVHILAEHESGMLDRNERTALIFAVGAGNEECVEALIGEADIIAVNGTTALACAMRHGNPGLVRILSQRERGCIGLTPLMIAAALGNVEKCQNSLEGLQTADLQGMTALMYAALACAPDCVSLLLEEAGRINNAAETALILAIKQRSAPCIALLAPDEASVIPSSGLPAIVHAIQLDCTDGIMYLLDYESEAGFPNGGRILETIAETGKTDCLSLLADFCLQRHVAICNVFRMPKKVLEVSTALIASAASGDVLKVQQNLSLAGCIRAGHPNSGGGTALHQAVLHGHTACVELLLCEAGILTDTGTSALQEAIRLGNSALIRLLLPFEAGINGLTYLMCAATMGDLAMCIDVLDQRCAQDDTGWTALMYAAKNGHADVCLALMDEAGLMAQNNRTALMEAIVNGHEEVAQILIPAEACREDAHGWTAMMLAASKGEEGIVRALASREARFQTETGLTALMIATQFNRLECIDVLMSYEQGIRDARGWTALMHAAHRGNMEAVALLQSELQIRNAAGQLAAQVATEAGHLEIANFLTSREAAMLGMTDLMRASLQNKPDDVAMLRGLLGKMQDSSCRTAIMYAATFGHLKCLELLDDELGLRDGQGQTPLMHAVLGRSLACSLPLIATQADARANNGKTALDLAKERGDDAIIAALQQ</sequence>
<dbReference type="Proteomes" id="UP000315496">
    <property type="component" value="Chromosome 1"/>
</dbReference>
<dbReference type="SUPFAM" id="SSF56112">
    <property type="entry name" value="Protein kinase-like (PK-like)"/>
    <property type="match status" value="1"/>
</dbReference>
<dbReference type="Pfam" id="PF00023">
    <property type="entry name" value="Ank"/>
    <property type="match status" value="1"/>
</dbReference>
<keyword evidence="1" id="KW-0040">ANK repeat</keyword>
<dbReference type="InterPro" id="IPR036770">
    <property type="entry name" value="Ankyrin_rpt-contain_sf"/>
</dbReference>
<dbReference type="PROSITE" id="PS50011">
    <property type="entry name" value="PROTEIN_KINASE_DOM"/>
    <property type="match status" value="1"/>
</dbReference>
<dbReference type="EMBL" id="VDLU01000001">
    <property type="protein sequence ID" value="TNJ29385.1"/>
    <property type="molecule type" value="Genomic_DNA"/>
</dbReference>
<evidence type="ECO:0000256" key="1">
    <source>
        <dbReference type="PROSITE-ProRule" id="PRU00023"/>
    </source>
</evidence>
<dbReference type="SUPFAM" id="SSF48403">
    <property type="entry name" value="Ankyrin repeat"/>
    <property type="match status" value="5"/>
</dbReference>
<dbReference type="SMART" id="SM00248">
    <property type="entry name" value="ANK"/>
    <property type="match status" value="25"/>
</dbReference>
<dbReference type="Gene3D" id="1.25.40.20">
    <property type="entry name" value="Ankyrin repeat-containing domain"/>
    <property type="match status" value="10"/>
</dbReference>
<reference evidence="3 4" key="1">
    <citation type="submission" date="2019-05" db="EMBL/GenBank/DDBJ databases">
        <title>The compact genome of Giardia muris reveals important steps in the evolution of intestinal protozoan parasites.</title>
        <authorList>
            <person name="Xu F."/>
            <person name="Jimenez-Gonzalez A."/>
            <person name="Einarsson E."/>
            <person name="Astvaldsson A."/>
            <person name="Peirasmaki D."/>
            <person name="Eckmann L."/>
            <person name="Andersson J.O."/>
            <person name="Svard S.G."/>
            <person name="Jerlstrom-Hultqvist J."/>
        </authorList>
    </citation>
    <scope>NUCLEOTIDE SEQUENCE [LARGE SCALE GENOMIC DNA]</scope>
    <source>
        <strain evidence="3 4">Roberts-Thomson</strain>
    </source>
</reference>
<dbReference type="PANTHER" id="PTHR24120:SF4">
    <property type="entry name" value="GH07239P"/>
    <property type="match status" value="1"/>
</dbReference>
<protein>
    <submittedName>
        <fullName evidence="3">Kinase, NEK</fullName>
    </submittedName>
</protein>
<feature type="domain" description="Protein kinase" evidence="2">
    <location>
        <begin position="11"/>
        <end position="339"/>
    </location>
</feature>
<organism evidence="3 4">
    <name type="scientific">Giardia muris</name>
    <dbReference type="NCBI Taxonomy" id="5742"/>
    <lineage>
        <taxon>Eukaryota</taxon>
        <taxon>Metamonada</taxon>
        <taxon>Diplomonadida</taxon>
        <taxon>Hexamitidae</taxon>
        <taxon>Giardiinae</taxon>
        <taxon>Giardia</taxon>
    </lineage>
</organism>
<dbReference type="GO" id="GO:0004672">
    <property type="term" value="F:protein kinase activity"/>
    <property type="evidence" value="ECO:0007669"/>
    <property type="project" value="InterPro"/>
</dbReference>
<dbReference type="InterPro" id="IPR011009">
    <property type="entry name" value="Kinase-like_dom_sf"/>
</dbReference>
<dbReference type="InterPro" id="IPR002110">
    <property type="entry name" value="Ankyrin_rpt"/>
</dbReference>
<dbReference type="VEuPathDB" id="GiardiaDB:GMRT_11154"/>
<keyword evidence="4" id="KW-1185">Reference proteome</keyword>
<dbReference type="Pfam" id="PF12796">
    <property type="entry name" value="Ank_2"/>
    <property type="match status" value="9"/>
</dbReference>
<evidence type="ECO:0000313" key="4">
    <source>
        <dbReference type="Proteomes" id="UP000315496"/>
    </source>
</evidence>
<keyword evidence="3" id="KW-0808">Transferase</keyword>
<dbReference type="Gene3D" id="1.10.510.10">
    <property type="entry name" value="Transferase(Phosphotransferase) domain 1"/>
    <property type="match status" value="1"/>
</dbReference>
<dbReference type="PANTHER" id="PTHR24120">
    <property type="entry name" value="GH07239P"/>
    <property type="match status" value="1"/>
</dbReference>
<name>A0A4Z1SX18_GIAMU</name>
<dbReference type="OrthoDB" id="539213at2759"/>
<dbReference type="SMART" id="SM00220">
    <property type="entry name" value="S_TKc"/>
    <property type="match status" value="1"/>
</dbReference>
<accession>A0A4Z1SX18</accession>
<dbReference type="PROSITE" id="PS50297">
    <property type="entry name" value="ANK_REP_REGION"/>
    <property type="match status" value="1"/>
</dbReference>
<feature type="repeat" description="ANK" evidence="1">
    <location>
        <begin position="1011"/>
        <end position="1032"/>
    </location>
</feature>
<dbReference type="InterPro" id="IPR000719">
    <property type="entry name" value="Prot_kinase_dom"/>
</dbReference>